<dbReference type="InterPro" id="IPR016152">
    <property type="entry name" value="PTrfase/Anion_transptr"/>
</dbReference>
<dbReference type="Gene3D" id="3.40.930.10">
    <property type="entry name" value="Mannitol-specific EII, Chain A"/>
    <property type="match status" value="1"/>
</dbReference>
<evidence type="ECO:0000313" key="2">
    <source>
        <dbReference type="EMBL" id="MBD3870410.1"/>
    </source>
</evidence>
<dbReference type="Pfam" id="PF12728">
    <property type="entry name" value="HTH_17"/>
    <property type="match status" value="1"/>
</dbReference>
<accession>A0A8J7C3A3</accession>
<organism evidence="2 3">
    <name type="scientific">Candidatus Sulfomarinibacter kjeldsenii</name>
    <dbReference type="NCBI Taxonomy" id="2885994"/>
    <lineage>
        <taxon>Bacteria</taxon>
        <taxon>Pseudomonadati</taxon>
        <taxon>Acidobacteriota</taxon>
        <taxon>Thermoanaerobaculia</taxon>
        <taxon>Thermoanaerobaculales</taxon>
        <taxon>Candidatus Sulfomarinibacteraceae</taxon>
        <taxon>Candidatus Sulfomarinibacter</taxon>
    </lineage>
</organism>
<dbReference type="EMBL" id="JACXWA010000061">
    <property type="protein sequence ID" value="MBD3870410.1"/>
    <property type="molecule type" value="Genomic_DNA"/>
</dbReference>
<keyword evidence="2" id="KW-0762">Sugar transport</keyword>
<dbReference type="SUPFAM" id="SSF55804">
    <property type="entry name" value="Phoshotransferase/anion transport protein"/>
    <property type="match status" value="1"/>
</dbReference>
<gene>
    <name evidence="2" type="ORF">IFJ97_03495</name>
</gene>
<dbReference type="InterPro" id="IPR051541">
    <property type="entry name" value="PTS_SugarTrans_NitroReg"/>
</dbReference>
<dbReference type="InterPro" id="IPR010093">
    <property type="entry name" value="SinI_DNA-bd"/>
</dbReference>
<dbReference type="GO" id="GO:0003677">
    <property type="term" value="F:DNA binding"/>
    <property type="evidence" value="ECO:0007669"/>
    <property type="project" value="InterPro"/>
</dbReference>
<dbReference type="Proteomes" id="UP000598633">
    <property type="component" value="Unassembled WGS sequence"/>
</dbReference>
<dbReference type="PANTHER" id="PTHR47738:SF1">
    <property type="entry name" value="NITROGEN REGULATORY PROTEIN"/>
    <property type="match status" value="1"/>
</dbReference>
<feature type="domain" description="PTS EIIA type-2" evidence="1">
    <location>
        <begin position="75"/>
        <end position="220"/>
    </location>
</feature>
<dbReference type="InterPro" id="IPR002178">
    <property type="entry name" value="PTS_EIIA_type-2_dom"/>
</dbReference>
<name>A0A8J7C3A3_9BACT</name>
<dbReference type="PROSITE" id="PS51094">
    <property type="entry name" value="PTS_EIIA_TYPE_2"/>
    <property type="match status" value="1"/>
</dbReference>
<comment type="caution">
    <text evidence="2">The sequence shown here is derived from an EMBL/GenBank/DDBJ whole genome shotgun (WGS) entry which is preliminary data.</text>
</comment>
<dbReference type="CDD" id="cd00211">
    <property type="entry name" value="PTS_IIA_fru"/>
    <property type="match status" value="1"/>
</dbReference>
<dbReference type="Pfam" id="PF00359">
    <property type="entry name" value="PTS_EIIA_2"/>
    <property type="match status" value="1"/>
</dbReference>
<dbReference type="SUPFAM" id="SSF46955">
    <property type="entry name" value="Putative DNA-binding domain"/>
    <property type="match status" value="1"/>
</dbReference>
<sequence length="237" mass="25756">MESYLTAKEAAEYLKLAERTLVRLAHEGKIPGVKIGGQWRFRRALLDEYLDTLASESVATSGASPSQVIDASMEEIFTVDQIIPDLKASNRPEVIHAMAEHVTGLGLVEDQAWLEAALAARERLVPTAVPEGVAFLHARRRASDKFPKQFIAMGRSPEGVVFGSPDMGKTNIFFLLALRNDALHLRWLSRLAWIVRNPTRLGRLTDADSADAIHAAMVEAAGALPGALRPTGAPAGR</sequence>
<keyword evidence="2" id="KW-0813">Transport</keyword>
<dbReference type="PANTHER" id="PTHR47738">
    <property type="entry name" value="PTS SYSTEM FRUCTOSE-LIKE EIIA COMPONENT-RELATED"/>
    <property type="match status" value="1"/>
</dbReference>
<dbReference type="NCBIfam" id="TIGR01764">
    <property type="entry name" value="excise"/>
    <property type="match status" value="1"/>
</dbReference>
<dbReference type="InterPro" id="IPR041657">
    <property type="entry name" value="HTH_17"/>
</dbReference>
<evidence type="ECO:0000259" key="1">
    <source>
        <dbReference type="PROSITE" id="PS51094"/>
    </source>
</evidence>
<evidence type="ECO:0000313" key="3">
    <source>
        <dbReference type="Proteomes" id="UP000598633"/>
    </source>
</evidence>
<reference evidence="2 3" key="1">
    <citation type="submission" date="2020-08" db="EMBL/GenBank/DDBJ databases">
        <title>Acidobacteriota in marine sediments use diverse sulfur dissimilation pathways.</title>
        <authorList>
            <person name="Wasmund K."/>
        </authorList>
    </citation>
    <scope>NUCLEOTIDE SEQUENCE [LARGE SCALE GENOMIC DNA]</scope>
    <source>
        <strain evidence="2">MAG AM3-A</strain>
    </source>
</reference>
<dbReference type="AlphaFoldDB" id="A0A8J7C3A3"/>
<dbReference type="GO" id="GO:0030295">
    <property type="term" value="F:protein kinase activator activity"/>
    <property type="evidence" value="ECO:0007669"/>
    <property type="project" value="TreeGrafter"/>
</dbReference>
<protein>
    <submittedName>
        <fullName evidence="2">PTS sugar transporter subunit IIA</fullName>
    </submittedName>
</protein>
<proteinExistence type="predicted"/>
<dbReference type="InterPro" id="IPR009061">
    <property type="entry name" value="DNA-bd_dom_put_sf"/>
</dbReference>